<dbReference type="PROSITE" id="PS50883">
    <property type="entry name" value="EAL"/>
    <property type="match status" value="1"/>
</dbReference>
<dbReference type="EMBL" id="JACIEA010000001">
    <property type="protein sequence ID" value="MBB3942952.1"/>
    <property type="molecule type" value="Genomic_DNA"/>
</dbReference>
<dbReference type="Gene3D" id="3.20.20.450">
    <property type="entry name" value="EAL domain"/>
    <property type="match status" value="1"/>
</dbReference>
<dbReference type="InterPro" id="IPR001633">
    <property type="entry name" value="EAL_dom"/>
</dbReference>
<dbReference type="Gene3D" id="3.30.70.270">
    <property type="match status" value="1"/>
</dbReference>
<dbReference type="CDD" id="cd01948">
    <property type="entry name" value="EAL"/>
    <property type="match status" value="1"/>
</dbReference>
<dbReference type="CDD" id="cd01949">
    <property type="entry name" value="GGDEF"/>
    <property type="match status" value="1"/>
</dbReference>
<accession>A0A840B121</accession>
<evidence type="ECO:0000256" key="1">
    <source>
        <dbReference type="SAM" id="Phobius"/>
    </source>
</evidence>
<organism evidence="4 5">
    <name type="scientific">Sphingorhabdus rigui</name>
    <dbReference type="NCBI Taxonomy" id="1282858"/>
    <lineage>
        <taxon>Bacteria</taxon>
        <taxon>Pseudomonadati</taxon>
        <taxon>Pseudomonadota</taxon>
        <taxon>Alphaproteobacteria</taxon>
        <taxon>Sphingomonadales</taxon>
        <taxon>Sphingomonadaceae</taxon>
        <taxon>Sphingorhabdus</taxon>
    </lineage>
</organism>
<dbReference type="Pfam" id="PF00563">
    <property type="entry name" value="EAL"/>
    <property type="match status" value="1"/>
</dbReference>
<dbReference type="SUPFAM" id="SSF55073">
    <property type="entry name" value="Nucleotide cyclase"/>
    <property type="match status" value="1"/>
</dbReference>
<proteinExistence type="predicted"/>
<keyword evidence="1" id="KW-0472">Membrane</keyword>
<keyword evidence="1" id="KW-1133">Transmembrane helix</keyword>
<keyword evidence="1" id="KW-0812">Transmembrane</keyword>
<keyword evidence="5" id="KW-1185">Reference proteome</keyword>
<dbReference type="InterPro" id="IPR035919">
    <property type="entry name" value="EAL_sf"/>
</dbReference>
<feature type="domain" description="GGDEF" evidence="3">
    <location>
        <begin position="131"/>
        <end position="265"/>
    </location>
</feature>
<dbReference type="InterPro" id="IPR000160">
    <property type="entry name" value="GGDEF_dom"/>
</dbReference>
<dbReference type="Pfam" id="PF00990">
    <property type="entry name" value="GGDEF"/>
    <property type="match status" value="1"/>
</dbReference>
<dbReference type="SMART" id="SM00267">
    <property type="entry name" value="GGDEF"/>
    <property type="match status" value="1"/>
</dbReference>
<evidence type="ECO:0000313" key="5">
    <source>
        <dbReference type="Proteomes" id="UP000581447"/>
    </source>
</evidence>
<feature type="domain" description="EAL" evidence="2">
    <location>
        <begin position="274"/>
        <end position="524"/>
    </location>
</feature>
<dbReference type="AlphaFoldDB" id="A0A840B121"/>
<dbReference type="PANTHER" id="PTHR44757">
    <property type="entry name" value="DIGUANYLATE CYCLASE DGCP"/>
    <property type="match status" value="1"/>
</dbReference>
<dbReference type="InterPro" id="IPR029787">
    <property type="entry name" value="Nucleotide_cyclase"/>
</dbReference>
<gene>
    <name evidence="4" type="ORF">GGR91_001174</name>
</gene>
<dbReference type="PROSITE" id="PS50887">
    <property type="entry name" value="GGDEF"/>
    <property type="match status" value="1"/>
</dbReference>
<comment type="caution">
    <text evidence="4">The sequence shown here is derived from an EMBL/GenBank/DDBJ whole genome shotgun (WGS) entry which is preliminary data.</text>
</comment>
<evidence type="ECO:0000259" key="3">
    <source>
        <dbReference type="PROSITE" id="PS50887"/>
    </source>
</evidence>
<dbReference type="NCBIfam" id="TIGR00254">
    <property type="entry name" value="GGDEF"/>
    <property type="match status" value="1"/>
</dbReference>
<dbReference type="PANTHER" id="PTHR44757:SF2">
    <property type="entry name" value="BIOFILM ARCHITECTURE MAINTENANCE PROTEIN MBAA"/>
    <property type="match status" value="1"/>
</dbReference>
<feature type="transmembrane region" description="Helical" evidence="1">
    <location>
        <begin position="57"/>
        <end position="77"/>
    </location>
</feature>
<name>A0A840B121_9SPHN</name>
<reference evidence="4 5" key="1">
    <citation type="submission" date="2020-08" db="EMBL/GenBank/DDBJ databases">
        <title>Genomic Encyclopedia of Type Strains, Phase IV (KMG-IV): sequencing the most valuable type-strain genomes for metagenomic binning, comparative biology and taxonomic classification.</title>
        <authorList>
            <person name="Goeker M."/>
        </authorList>
    </citation>
    <scope>NUCLEOTIDE SEQUENCE [LARGE SCALE GENOMIC DNA]</scope>
    <source>
        <strain evidence="4 5">DSM 29050</strain>
    </source>
</reference>
<dbReference type="SMART" id="SM00052">
    <property type="entry name" value="EAL"/>
    <property type="match status" value="1"/>
</dbReference>
<protein>
    <submittedName>
        <fullName evidence="4">Diguanylate cyclase (GGDEF)-like protein</fullName>
    </submittedName>
</protein>
<feature type="transmembrane region" description="Helical" evidence="1">
    <location>
        <begin position="23"/>
        <end position="45"/>
    </location>
</feature>
<dbReference type="InterPro" id="IPR043128">
    <property type="entry name" value="Rev_trsase/Diguanyl_cyclase"/>
</dbReference>
<evidence type="ECO:0000313" key="4">
    <source>
        <dbReference type="EMBL" id="MBB3942952.1"/>
    </source>
</evidence>
<dbReference type="SUPFAM" id="SSF141868">
    <property type="entry name" value="EAL domain-like"/>
    <property type="match status" value="1"/>
</dbReference>
<dbReference type="Proteomes" id="UP000581447">
    <property type="component" value="Unassembled WGS sequence"/>
</dbReference>
<dbReference type="InterPro" id="IPR052155">
    <property type="entry name" value="Biofilm_reg_signaling"/>
</dbReference>
<sequence>MVQQQDESKLDVSGQDKQERNDALYSVIMFAAITTLVVTGGQVGVQAVRTFLGYSQGTNPVMVTIFLLNIAIILMTWRRTNALRNEIGVDRQAEVRAQHLAMTDPLTHLFNRRAIKEKTSELSARASRRGKSVAFLMIDLDGFKKINDIFGHDSGNVMLREIADRMRDIVPSSSIIARLGDDEFGICIMFEPEYPETVDHIAEGLVETLARPVPIGDSAQSVTASIGISRPERGGDSIDMLIRRADIALYAAKENGRNGYSWFDNGMEVELRSRNSLEGDIRVAIPNDEFVPYFEQQIDLATGELVGFEMLARWASPVRGLISPDDFIPVAEETGMIGDLSMNIIRKAMLEAKNWDPKLTMSVNISPVQLKDPSLAQKIMKLLIETGFPASRFEVEITESSLFKNLSLAQSSVISLKKQGICIALDDFGTGYSSLAYLRALSFDRIKIDRSFVSSMLENAESAAIVNAIVGLGSSLQVPITAEGVENESINEKLRALGCNKGQGWLFGQPLNIDQVRALLLQKNLLPHRHQR</sequence>
<evidence type="ECO:0000259" key="2">
    <source>
        <dbReference type="PROSITE" id="PS50883"/>
    </source>
</evidence>